<proteinExistence type="predicted"/>
<sequence>MNKYNAYMDNIKKSKRIALDLIEDTKDVIETDVSSPKYNKVKLKDTPVSDEFYAPSTSQEIQKKPKEYVKYGKITFNTTAILHHYPQMQNKDCIESCALRKTGATKKVDLNVKEDKQTNNNNGVKSIETVITVEDRDSDNNNDSANITVESKDESKAPVKFTEEKLV</sequence>
<feature type="region of interest" description="Disordered" evidence="1">
    <location>
        <begin position="115"/>
        <end position="167"/>
    </location>
</feature>
<evidence type="ECO:0000313" key="2">
    <source>
        <dbReference type="EMBL" id="KPJ03907.1"/>
    </source>
</evidence>
<name>A0A194QEK0_PAPXU</name>
<accession>A0A194QEK0</accession>
<dbReference type="AlphaFoldDB" id="A0A194QEK0"/>
<reference evidence="2 3" key="1">
    <citation type="journal article" date="2015" name="Nat. Commun.">
        <title>Outbred genome sequencing and CRISPR/Cas9 gene editing in butterflies.</title>
        <authorList>
            <person name="Li X."/>
            <person name="Fan D."/>
            <person name="Zhang W."/>
            <person name="Liu G."/>
            <person name="Zhang L."/>
            <person name="Zhao L."/>
            <person name="Fang X."/>
            <person name="Chen L."/>
            <person name="Dong Y."/>
            <person name="Chen Y."/>
            <person name="Ding Y."/>
            <person name="Zhao R."/>
            <person name="Feng M."/>
            <person name="Zhu Y."/>
            <person name="Feng Y."/>
            <person name="Jiang X."/>
            <person name="Zhu D."/>
            <person name="Xiang H."/>
            <person name="Feng X."/>
            <person name="Li S."/>
            <person name="Wang J."/>
            <person name="Zhang G."/>
            <person name="Kronforst M.R."/>
            <person name="Wang W."/>
        </authorList>
    </citation>
    <scope>NUCLEOTIDE SEQUENCE [LARGE SCALE GENOMIC DNA]</scope>
    <source>
        <strain evidence="2">Ya'a_city_454_Px</strain>
        <tissue evidence="2">Whole body</tissue>
    </source>
</reference>
<dbReference type="Proteomes" id="UP000053268">
    <property type="component" value="Unassembled WGS sequence"/>
</dbReference>
<evidence type="ECO:0000313" key="3">
    <source>
        <dbReference type="Proteomes" id="UP000053268"/>
    </source>
</evidence>
<gene>
    <name evidence="2" type="ORF">RR46_01859</name>
</gene>
<organism evidence="2 3">
    <name type="scientific">Papilio xuthus</name>
    <name type="common">Asian swallowtail butterfly</name>
    <dbReference type="NCBI Taxonomy" id="66420"/>
    <lineage>
        <taxon>Eukaryota</taxon>
        <taxon>Metazoa</taxon>
        <taxon>Ecdysozoa</taxon>
        <taxon>Arthropoda</taxon>
        <taxon>Hexapoda</taxon>
        <taxon>Insecta</taxon>
        <taxon>Pterygota</taxon>
        <taxon>Neoptera</taxon>
        <taxon>Endopterygota</taxon>
        <taxon>Lepidoptera</taxon>
        <taxon>Glossata</taxon>
        <taxon>Ditrysia</taxon>
        <taxon>Papilionoidea</taxon>
        <taxon>Papilionidae</taxon>
        <taxon>Papilioninae</taxon>
        <taxon>Papilio</taxon>
    </lineage>
</organism>
<keyword evidence="3" id="KW-1185">Reference proteome</keyword>
<protein>
    <submittedName>
        <fullName evidence="2">Uncharacterized protein</fullName>
    </submittedName>
</protein>
<dbReference type="EMBL" id="KQ459054">
    <property type="protein sequence ID" value="KPJ03907.1"/>
    <property type="molecule type" value="Genomic_DNA"/>
</dbReference>
<evidence type="ECO:0000256" key="1">
    <source>
        <dbReference type="SAM" id="MobiDB-lite"/>
    </source>
</evidence>
<feature type="compositionally biased region" description="Basic and acidic residues" evidence="1">
    <location>
        <begin position="150"/>
        <end position="167"/>
    </location>
</feature>